<dbReference type="CDD" id="cd04902">
    <property type="entry name" value="ACT_3PGDH-xct"/>
    <property type="match status" value="1"/>
</dbReference>
<dbReference type="Gene3D" id="3.40.50.720">
    <property type="entry name" value="NAD(P)-binding Rossmann-like Domain"/>
    <property type="match status" value="2"/>
</dbReference>
<feature type="domain" description="D-3-phosphoglycerate dehydrogenase ASB" evidence="12">
    <location>
        <begin position="327"/>
        <end position="444"/>
    </location>
</feature>
<dbReference type="InterPro" id="IPR029009">
    <property type="entry name" value="ASB_dom_sf"/>
</dbReference>
<evidence type="ECO:0000256" key="9">
    <source>
        <dbReference type="RuleBase" id="RU363003"/>
    </source>
</evidence>
<keyword evidence="5 9" id="KW-0028">Amino-acid biosynthesis</keyword>
<proteinExistence type="inferred from homology"/>
<dbReference type="EC" id="1.1.1.95" evidence="3 9"/>
<dbReference type="PANTHER" id="PTHR42789:SF1">
    <property type="entry name" value="D-ISOMER SPECIFIC 2-HYDROXYACID DEHYDROGENASE FAMILY PROTEIN (AFU_ORTHOLOGUE AFUA_6G10090)"/>
    <property type="match status" value="1"/>
</dbReference>
<dbReference type="KEGG" id="suam:BOO69_17540"/>
<dbReference type="GO" id="GO:0004617">
    <property type="term" value="F:phosphoglycerate dehydrogenase activity"/>
    <property type="evidence" value="ECO:0007669"/>
    <property type="project" value="UniProtKB-UniRule"/>
</dbReference>
<dbReference type="GO" id="GO:0051287">
    <property type="term" value="F:NAD binding"/>
    <property type="evidence" value="ECO:0007669"/>
    <property type="project" value="UniProtKB-UniRule"/>
</dbReference>
<keyword evidence="14" id="KW-1185">Reference proteome</keyword>
<dbReference type="PROSITE" id="PS00670">
    <property type="entry name" value="D_2_HYDROXYACID_DH_2"/>
    <property type="match status" value="1"/>
</dbReference>
<feature type="domain" description="D-isomer specific 2-hydroxyacid dehydrogenase NAD-binding" evidence="11">
    <location>
        <begin position="109"/>
        <end position="283"/>
    </location>
</feature>
<evidence type="ECO:0000256" key="3">
    <source>
        <dbReference type="ARBA" id="ARBA00013143"/>
    </source>
</evidence>
<dbReference type="OrthoDB" id="9793626at2"/>
<evidence type="ECO:0000259" key="10">
    <source>
        <dbReference type="Pfam" id="PF00389"/>
    </source>
</evidence>
<evidence type="ECO:0000256" key="2">
    <source>
        <dbReference type="ARBA" id="ARBA00005854"/>
    </source>
</evidence>
<comment type="similarity">
    <text evidence="2 9">Belongs to the D-isomer specific 2-hydroxyacid dehydrogenase family.</text>
</comment>
<dbReference type="InterPro" id="IPR029753">
    <property type="entry name" value="D-isomer_DH_CS"/>
</dbReference>
<dbReference type="STRING" id="1917485.BOO69_17540"/>
<evidence type="ECO:0000259" key="11">
    <source>
        <dbReference type="Pfam" id="PF02826"/>
    </source>
</evidence>
<dbReference type="InterPro" id="IPR045865">
    <property type="entry name" value="ACT-like_dom_sf"/>
</dbReference>
<dbReference type="NCBIfam" id="TIGR01327">
    <property type="entry name" value="PGDH"/>
    <property type="match status" value="1"/>
</dbReference>
<dbReference type="Proteomes" id="UP000181897">
    <property type="component" value="Chromosome"/>
</dbReference>
<dbReference type="PROSITE" id="PS00671">
    <property type="entry name" value="D_2_HYDROXYACID_DH_3"/>
    <property type="match status" value="1"/>
</dbReference>
<feature type="domain" description="D-isomer specific 2-hydroxyacid dehydrogenase catalytic" evidence="10">
    <location>
        <begin position="5"/>
        <end position="315"/>
    </location>
</feature>
<dbReference type="PANTHER" id="PTHR42789">
    <property type="entry name" value="D-ISOMER SPECIFIC 2-HYDROXYACID DEHYDROGENASE FAMILY PROTEIN (AFU_ORTHOLOGUE AFUA_6G10090)"/>
    <property type="match status" value="1"/>
</dbReference>
<dbReference type="Gene3D" id="3.30.70.260">
    <property type="match status" value="1"/>
</dbReference>
<evidence type="ECO:0000256" key="5">
    <source>
        <dbReference type="ARBA" id="ARBA00022605"/>
    </source>
</evidence>
<keyword evidence="6 9" id="KW-0560">Oxidoreductase</keyword>
<comment type="pathway">
    <text evidence="1 9">Amino-acid biosynthesis; L-serine biosynthesis; L-serine from 3-phospho-D-glycerate: step 1/3.</text>
</comment>
<dbReference type="InterPro" id="IPR050857">
    <property type="entry name" value="D-2-hydroxyacid_DH"/>
</dbReference>
<dbReference type="Pfam" id="PF02826">
    <property type="entry name" value="2-Hacid_dh_C"/>
    <property type="match status" value="1"/>
</dbReference>
<dbReference type="EMBL" id="CP018076">
    <property type="protein sequence ID" value="APE45012.1"/>
    <property type="molecule type" value="Genomic_DNA"/>
</dbReference>
<evidence type="ECO:0000256" key="1">
    <source>
        <dbReference type="ARBA" id="ARBA00005216"/>
    </source>
</evidence>
<dbReference type="InterPro" id="IPR006139">
    <property type="entry name" value="D-isomer_2_OHA_DH_cat_dom"/>
</dbReference>
<dbReference type="InterPro" id="IPR045626">
    <property type="entry name" value="PGDH_ASB_dom"/>
</dbReference>
<accession>A0A1J0WL00</accession>
<organism evidence="13 14">
    <name type="scientific">Sulfitobacter alexandrii</name>
    <dbReference type="NCBI Taxonomy" id="1917485"/>
    <lineage>
        <taxon>Bacteria</taxon>
        <taxon>Pseudomonadati</taxon>
        <taxon>Pseudomonadota</taxon>
        <taxon>Alphaproteobacteria</taxon>
        <taxon>Rhodobacterales</taxon>
        <taxon>Roseobacteraceae</taxon>
        <taxon>Sulfitobacter</taxon>
    </lineage>
</organism>
<dbReference type="UniPathway" id="UPA00135">
    <property type="reaction ID" value="UER00196"/>
</dbReference>
<dbReference type="Gene3D" id="3.30.1330.90">
    <property type="entry name" value="D-3-phosphoglycerate dehydrogenase, domain 3"/>
    <property type="match status" value="1"/>
</dbReference>
<dbReference type="InterPro" id="IPR036291">
    <property type="entry name" value="NAD(P)-bd_dom_sf"/>
</dbReference>
<keyword evidence="7 9" id="KW-0520">NAD</keyword>
<evidence type="ECO:0000313" key="14">
    <source>
        <dbReference type="Proteomes" id="UP000181897"/>
    </source>
</evidence>
<evidence type="ECO:0000313" key="13">
    <source>
        <dbReference type="EMBL" id="APE45012.1"/>
    </source>
</evidence>
<evidence type="ECO:0000256" key="6">
    <source>
        <dbReference type="ARBA" id="ARBA00023002"/>
    </source>
</evidence>
<dbReference type="Pfam" id="PF19304">
    <property type="entry name" value="PGDH_inter"/>
    <property type="match status" value="1"/>
</dbReference>
<dbReference type="SUPFAM" id="SSF143548">
    <property type="entry name" value="Serine metabolism enzymes domain"/>
    <property type="match status" value="1"/>
</dbReference>
<keyword evidence="9" id="KW-0718">Serine biosynthesis</keyword>
<evidence type="ECO:0000256" key="4">
    <source>
        <dbReference type="ARBA" id="ARBA00021582"/>
    </source>
</evidence>
<evidence type="ECO:0000256" key="7">
    <source>
        <dbReference type="ARBA" id="ARBA00023027"/>
    </source>
</evidence>
<name>A0A1J0WL00_9RHOB</name>
<dbReference type="InterPro" id="IPR006140">
    <property type="entry name" value="D-isomer_DH_NAD-bd"/>
</dbReference>
<dbReference type="FunFam" id="3.40.50.720:FF:000021">
    <property type="entry name" value="D-3-phosphoglycerate dehydrogenase"/>
    <property type="match status" value="1"/>
</dbReference>
<dbReference type="SUPFAM" id="SSF52283">
    <property type="entry name" value="Formate/glycerate dehydrogenase catalytic domain-like"/>
    <property type="match status" value="1"/>
</dbReference>
<protein>
    <recommendedName>
        <fullName evidence="4 9">D-3-phosphoglycerate dehydrogenase</fullName>
        <ecNumber evidence="3 9">1.1.1.95</ecNumber>
    </recommendedName>
</protein>
<dbReference type="InterPro" id="IPR029752">
    <property type="entry name" value="D-isomer_DH_CS1"/>
</dbReference>
<dbReference type="SUPFAM" id="SSF55021">
    <property type="entry name" value="ACT-like"/>
    <property type="match status" value="1"/>
</dbReference>
<dbReference type="Pfam" id="PF00389">
    <property type="entry name" value="2-Hacid_dh"/>
    <property type="match status" value="1"/>
</dbReference>
<dbReference type="GO" id="GO:0006564">
    <property type="term" value="P:L-serine biosynthetic process"/>
    <property type="evidence" value="ECO:0007669"/>
    <property type="project" value="UniProtKB-UniRule"/>
</dbReference>
<dbReference type="SUPFAM" id="SSF51735">
    <property type="entry name" value="NAD(P)-binding Rossmann-fold domains"/>
    <property type="match status" value="1"/>
</dbReference>
<dbReference type="CDD" id="cd12173">
    <property type="entry name" value="PGDH_4"/>
    <property type="match status" value="1"/>
</dbReference>
<reference evidence="13 14" key="1">
    <citation type="submission" date="2016-11" db="EMBL/GenBank/DDBJ databases">
        <title>Complete genome sequence of Sulfitobacter sp. AM1-D1, a toxic bacteria associated with marine dinoflagellate Alexandrium minutum in East China Sea.</title>
        <authorList>
            <person name="Yang Q."/>
            <person name="Zhang X."/>
            <person name="Tian X."/>
        </authorList>
    </citation>
    <scope>NUCLEOTIDE SEQUENCE [LARGE SCALE GENOMIC DNA]</scope>
    <source>
        <strain evidence="13 14">AM1-D1</strain>
    </source>
</reference>
<dbReference type="InterPro" id="IPR006236">
    <property type="entry name" value="PGDH"/>
</dbReference>
<dbReference type="RefSeq" id="WP_071973359.1">
    <property type="nucleotide sequence ID" value="NZ_CP018076.1"/>
</dbReference>
<sequence length="531" mass="56754">MAPKVLISDKLSDAAVQIFRDRGIDVDFQPDLGKDKDKLAEVIGNYDGLAIRSATKVTEKILANAPNLKVIGRAGIGTDNIDKDEASKKGVIVMNTPFGNMITTAEHAIAMMFAVARQIPEASASTHAGKWEKSKFMGVELTGKTLGVIGAGNIGGIVCDRARGLKMKVIAYDPFLGDEKAKKMGVEKVELEDLLKRADFITLHVPYTEQTANILSRENLAKTKKGVRIINCARGGLVDEEALAEMLKSGHVAGAAFDVFAEEPATENPLFNLPNVVCTPHLGAATTEAQENVALQVAEQMSDYLLTGAVSNALNMPSVTAEEAKVMGPWVKLAGHLGAFIGQMTDEPIKAINILYDGSVGQMNLEALNCGVVAGIMKRANPDVNMVSAPVVAREKGIQISTTNQDKSGVFDGYIKVTVVTDKRERSIAGTVFSDGKPRFIQIKGITIDAEIGQHMLYTTNEDVPGIIGALGQTMGENGVNIANFTLGRSAAKGEAIALLYVDEVVPDPVIKKLHDTGLFKQIKPLQFDVA</sequence>
<dbReference type="AlphaFoldDB" id="A0A1J0WL00"/>
<evidence type="ECO:0000256" key="8">
    <source>
        <dbReference type="ARBA" id="ARBA00048731"/>
    </source>
</evidence>
<dbReference type="PROSITE" id="PS00065">
    <property type="entry name" value="D_2_HYDROXYACID_DH_1"/>
    <property type="match status" value="1"/>
</dbReference>
<gene>
    <name evidence="13" type="ORF">BOO69_17540</name>
</gene>
<evidence type="ECO:0000259" key="12">
    <source>
        <dbReference type="Pfam" id="PF19304"/>
    </source>
</evidence>
<comment type="catalytic activity">
    <reaction evidence="8 9">
        <text>(2R)-3-phosphoglycerate + NAD(+) = 3-phosphooxypyruvate + NADH + H(+)</text>
        <dbReference type="Rhea" id="RHEA:12641"/>
        <dbReference type="ChEBI" id="CHEBI:15378"/>
        <dbReference type="ChEBI" id="CHEBI:18110"/>
        <dbReference type="ChEBI" id="CHEBI:57540"/>
        <dbReference type="ChEBI" id="CHEBI:57945"/>
        <dbReference type="ChEBI" id="CHEBI:58272"/>
        <dbReference type="EC" id="1.1.1.95"/>
    </reaction>
</comment>